<dbReference type="PANTHER" id="PTHR37984">
    <property type="entry name" value="PROTEIN CBG26694"/>
    <property type="match status" value="1"/>
</dbReference>
<evidence type="ECO:0000313" key="3">
    <source>
        <dbReference type="Proteomes" id="UP000537747"/>
    </source>
</evidence>
<name>A0A7L2SFN9_9PASS</name>
<dbReference type="InterPro" id="IPR001584">
    <property type="entry name" value="Integrase_cat-core"/>
</dbReference>
<sequence>GTQALCDHFLRSYGCVGVFKIARNTTRNCMTCLKINKKVMRKSSPGGRELAKRPFQNIQIDLTELPALQGYKYILVLADHLTRWVEAIPTRNATASIVSKVILEQIILHYGTVNNIDSTAPGRTAGQIPQALGIRWHLQSPWRPQSSGQVERTNQTLKVILTKLVVETKVNWIKCLPLALVQIRIQPRTDLGISPYEAVFGLPYRTTPYSQATYEEGEVSAGEYVIEISKNLERLRRRGYLPQTTPTDFKIHNMEPGDWVLVKIW</sequence>
<feature type="non-terminal residue" evidence="2">
    <location>
        <position position="265"/>
    </location>
</feature>
<dbReference type="EMBL" id="VYZQ01042909">
    <property type="protein sequence ID" value="NXS19766.1"/>
    <property type="molecule type" value="Genomic_DNA"/>
</dbReference>
<dbReference type="GO" id="GO:0003676">
    <property type="term" value="F:nucleic acid binding"/>
    <property type="evidence" value="ECO:0007669"/>
    <property type="project" value="InterPro"/>
</dbReference>
<dbReference type="InterPro" id="IPR050951">
    <property type="entry name" value="Retrovirus_Pol_polyprotein"/>
</dbReference>
<keyword evidence="3" id="KW-1185">Reference proteome</keyword>
<dbReference type="PROSITE" id="PS50994">
    <property type="entry name" value="INTEGRASE"/>
    <property type="match status" value="1"/>
</dbReference>
<dbReference type="GO" id="GO:0015074">
    <property type="term" value="P:DNA integration"/>
    <property type="evidence" value="ECO:0007669"/>
    <property type="project" value="InterPro"/>
</dbReference>
<dbReference type="SUPFAM" id="SSF53098">
    <property type="entry name" value="Ribonuclease H-like"/>
    <property type="match status" value="1"/>
</dbReference>
<dbReference type="InterPro" id="IPR036397">
    <property type="entry name" value="RNaseH_sf"/>
</dbReference>
<accession>A0A7L2SFN9</accession>
<feature type="non-terminal residue" evidence="2">
    <location>
        <position position="1"/>
    </location>
</feature>
<gene>
    <name evidence="2" type="primary">Tf211</name>
    <name evidence="2" type="ORF">MYSCRO_R12052</name>
</gene>
<dbReference type="InterPro" id="IPR012337">
    <property type="entry name" value="RNaseH-like_sf"/>
</dbReference>
<reference evidence="2 3" key="1">
    <citation type="submission" date="2019-09" db="EMBL/GenBank/DDBJ databases">
        <title>Bird 10,000 Genomes (B10K) Project - Family phase.</title>
        <authorList>
            <person name="Zhang G."/>
        </authorList>
    </citation>
    <scope>NUCLEOTIDE SEQUENCE [LARGE SCALE GENOMIC DNA]</scope>
    <source>
        <strain evidence="2">B10K-DU-002-82</strain>
    </source>
</reference>
<dbReference type="PANTHER" id="PTHR37984:SF5">
    <property type="entry name" value="PROTEIN NYNRIN-LIKE"/>
    <property type="match status" value="1"/>
</dbReference>
<dbReference type="OrthoDB" id="9906983at2759"/>
<dbReference type="AlphaFoldDB" id="A0A7L2SFN9"/>
<evidence type="ECO:0000259" key="1">
    <source>
        <dbReference type="PROSITE" id="PS50994"/>
    </source>
</evidence>
<proteinExistence type="predicted"/>
<comment type="caution">
    <text evidence="2">The sequence shown here is derived from an EMBL/GenBank/DDBJ whole genome shotgun (WGS) entry which is preliminary data.</text>
</comment>
<feature type="domain" description="Integrase catalytic" evidence="1">
    <location>
        <begin position="50"/>
        <end position="203"/>
    </location>
</feature>
<evidence type="ECO:0000313" key="2">
    <source>
        <dbReference type="EMBL" id="NXS19766.1"/>
    </source>
</evidence>
<protein>
    <submittedName>
        <fullName evidence="2">TF211 protein</fullName>
    </submittedName>
</protein>
<dbReference type="Proteomes" id="UP000537747">
    <property type="component" value="Unassembled WGS sequence"/>
</dbReference>
<organism evidence="2 3">
    <name type="scientific">Mystacornis crossleyi</name>
    <dbReference type="NCBI Taxonomy" id="98133"/>
    <lineage>
        <taxon>Eukaryota</taxon>
        <taxon>Metazoa</taxon>
        <taxon>Chordata</taxon>
        <taxon>Craniata</taxon>
        <taxon>Vertebrata</taxon>
        <taxon>Euteleostomi</taxon>
        <taxon>Archelosauria</taxon>
        <taxon>Archosauria</taxon>
        <taxon>Dinosauria</taxon>
        <taxon>Saurischia</taxon>
        <taxon>Theropoda</taxon>
        <taxon>Coelurosauria</taxon>
        <taxon>Aves</taxon>
        <taxon>Neognathae</taxon>
        <taxon>Neoaves</taxon>
        <taxon>Telluraves</taxon>
        <taxon>Australaves</taxon>
        <taxon>Passeriformes</taxon>
        <taxon>Sylvioidea</taxon>
        <taxon>Timaliidae</taxon>
        <taxon>Mystacornis</taxon>
    </lineage>
</organism>
<dbReference type="Gene3D" id="3.30.420.10">
    <property type="entry name" value="Ribonuclease H-like superfamily/Ribonuclease H"/>
    <property type="match status" value="1"/>
</dbReference>